<gene>
    <name evidence="3" type="ORF">DCF17_06700</name>
</gene>
<dbReference type="Pfam" id="PF12204">
    <property type="entry name" value="DUF3598_N"/>
    <property type="match status" value="1"/>
</dbReference>
<evidence type="ECO:0000313" key="3">
    <source>
        <dbReference type="EMBL" id="PZO43070.1"/>
    </source>
</evidence>
<dbReference type="EMBL" id="QBMN01000033">
    <property type="protein sequence ID" value="PZO43070.1"/>
    <property type="molecule type" value="Genomic_DNA"/>
</dbReference>
<evidence type="ECO:0000313" key="4">
    <source>
        <dbReference type="Proteomes" id="UP000249081"/>
    </source>
</evidence>
<dbReference type="Gene3D" id="2.40.128.20">
    <property type="match status" value="2"/>
</dbReference>
<reference evidence="4" key="1">
    <citation type="submission" date="2018-04" db="EMBL/GenBank/DDBJ databases">
        <authorList>
            <person name="Cornet L."/>
        </authorList>
    </citation>
    <scope>NUCLEOTIDE SEQUENCE [LARGE SCALE GENOMIC DNA]</scope>
</reference>
<protein>
    <submittedName>
        <fullName evidence="3">Uncharacterized protein</fullName>
    </submittedName>
</protein>
<sequence length="265" mass="28614">MLKNQGIWVGLFTQLTPSGAVLQDTPSEVALLPLNQGNTMRQTIRKLPPGQPISETVFEYSSLGRGVLFCQTGAFSQGSIQRSPVGEFGAELGLIHGAERLRIAQIFPKQPTLGSLTLIREHLAGAEPADRPDLSTAQLIGTWLGEAETVYPDLQPPQTVATRLEIQQVGADITQSLFFGNSPTIQSRGQRAGSVLHFDQGSQPVTVLLLPSGASASFPTEIQSGQGLFLEAGWLITPTLRQRLIRTYNAQGTWASLTLVTEQKQ</sequence>
<name>A0A2W4WEX9_9CYAN</name>
<dbReference type="PANTHER" id="PTHR33404:SF1">
    <property type="entry name" value="SLL0497 PROTEIN"/>
    <property type="match status" value="1"/>
</dbReference>
<dbReference type="GO" id="GO:0000918">
    <property type="term" value="P:division septum site selection"/>
    <property type="evidence" value="ECO:0007669"/>
    <property type="project" value="TreeGrafter"/>
</dbReference>
<organism evidence="3 4">
    <name type="scientific">Shackletoniella antarctica</name>
    <dbReference type="NCBI Taxonomy" id="268115"/>
    <lineage>
        <taxon>Bacteria</taxon>
        <taxon>Bacillati</taxon>
        <taxon>Cyanobacteriota</taxon>
        <taxon>Cyanophyceae</taxon>
        <taxon>Oculatellales</taxon>
        <taxon>Oculatellaceae</taxon>
        <taxon>Shackletoniella</taxon>
    </lineage>
</organism>
<feature type="domain" description="Biogenesis factor required for ATP synthase 1-like C-terminal" evidence="2">
    <location>
        <begin position="130"/>
        <end position="264"/>
    </location>
</feature>
<dbReference type="Pfam" id="PF21053">
    <property type="entry name" value="BFA1_C"/>
    <property type="match status" value="1"/>
</dbReference>
<dbReference type="InterPro" id="IPR012674">
    <property type="entry name" value="Calycin"/>
</dbReference>
<proteinExistence type="predicted"/>
<reference evidence="3 4" key="2">
    <citation type="submission" date="2018-06" db="EMBL/GenBank/DDBJ databases">
        <title>Metagenomic assembly of (sub)arctic Cyanobacteria and their associated microbiome from non-axenic cultures.</title>
        <authorList>
            <person name="Baurain D."/>
        </authorList>
    </citation>
    <scope>NUCLEOTIDE SEQUENCE [LARGE SCALE GENOMIC DNA]</scope>
    <source>
        <strain evidence="3">ULC041bin1</strain>
    </source>
</reference>
<dbReference type="InterPro" id="IPR022017">
    <property type="entry name" value="BFA1-like_DUF3598"/>
</dbReference>
<dbReference type="Proteomes" id="UP000249081">
    <property type="component" value="Unassembled WGS sequence"/>
</dbReference>
<dbReference type="GO" id="GO:0005886">
    <property type="term" value="C:plasma membrane"/>
    <property type="evidence" value="ECO:0007669"/>
    <property type="project" value="TreeGrafter"/>
</dbReference>
<dbReference type="InterPro" id="IPR048378">
    <property type="entry name" value="BFA1-like_C"/>
</dbReference>
<comment type="caution">
    <text evidence="3">The sequence shown here is derived from an EMBL/GenBank/DDBJ whole genome shotgun (WGS) entry which is preliminary data.</text>
</comment>
<dbReference type="PANTHER" id="PTHR33404">
    <property type="entry name" value="CELL DIVISION TOPOLOGICAL SPECIFICITY FACTOR HOMOLOG, CHLOROPLASTIC"/>
    <property type="match status" value="1"/>
</dbReference>
<evidence type="ECO:0000259" key="2">
    <source>
        <dbReference type="Pfam" id="PF21053"/>
    </source>
</evidence>
<evidence type="ECO:0000259" key="1">
    <source>
        <dbReference type="Pfam" id="PF12204"/>
    </source>
</evidence>
<feature type="domain" description="DUF3598" evidence="1">
    <location>
        <begin position="2"/>
        <end position="125"/>
    </location>
</feature>
<dbReference type="SUPFAM" id="SSF50814">
    <property type="entry name" value="Lipocalins"/>
    <property type="match status" value="2"/>
</dbReference>
<dbReference type="AlphaFoldDB" id="A0A2W4WEX9"/>
<accession>A0A2W4WEX9</accession>